<dbReference type="Pfam" id="PF04142">
    <property type="entry name" value="Nuc_sug_transp"/>
    <property type="match status" value="1"/>
</dbReference>
<proteinExistence type="inferred from homology"/>
<dbReference type="Proteomes" id="UP001190700">
    <property type="component" value="Unassembled WGS sequence"/>
</dbReference>
<feature type="transmembrane region" description="Helical" evidence="6">
    <location>
        <begin position="88"/>
        <end position="106"/>
    </location>
</feature>
<dbReference type="GO" id="GO:0015165">
    <property type="term" value="F:pyrimidine nucleotide-sugar transmembrane transporter activity"/>
    <property type="evidence" value="ECO:0007669"/>
    <property type="project" value="InterPro"/>
</dbReference>
<feature type="transmembrane region" description="Helical" evidence="6">
    <location>
        <begin position="267"/>
        <end position="284"/>
    </location>
</feature>
<feature type="transmembrane region" description="Helical" evidence="6">
    <location>
        <begin position="12"/>
        <end position="31"/>
    </location>
</feature>
<evidence type="ECO:0000256" key="3">
    <source>
        <dbReference type="ARBA" id="ARBA00022692"/>
    </source>
</evidence>
<dbReference type="EMBL" id="LGRX02030567">
    <property type="protein sequence ID" value="KAK3245526.1"/>
    <property type="molecule type" value="Genomic_DNA"/>
</dbReference>
<comment type="caution">
    <text evidence="7">The sequence shown here is derived from an EMBL/GenBank/DDBJ whole genome shotgun (WGS) entry which is preliminary data.</text>
</comment>
<keyword evidence="5 6" id="KW-0472">Membrane</keyword>
<reference evidence="7" key="2">
    <citation type="submission" date="2023-06" db="EMBL/GenBank/DDBJ databases">
        <title>Long-read-based genome assembly of the green algal bacterivore Cymbomonas tetramitiformis.</title>
        <authorList>
            <person name="Gyaltshen Y."/>
            <person name="Rozenberg A."/>
            <person name="Paasch A."/>
            <person name="Burns J.A."/>
            <person name="Warring S."/>
            <person name="Larson R."/>
            <person name="Maurer-Alcala X."/>
            <person name="Dacks J."/>
            <person name="Kim E."/>
        </authorList>
    </citation>
    <scope>NUCLEOTIDE SEQUENCE</scope>
    <source>
        <strain evidence="7">PLY_AMNH</strain>
    </source>
</reference>
<organism evidence="7 10">
    <name type="scientific">Cymbomonas tetramitiformis</name>
    <dbReference type="NCBI Taxonomy" id="36881"/>
    <lineage>
        <taxon>Eukaryota</taxon>
        <taxon>Viridiplantae</taxon>
        <taxon>Chlorophyta</taxon>
        <taxon>Pyramimonadophyceae</taxon>
        <taxon>Pyramimonadales</taxon>
        <taxon>Pyramimonadaceae</taxon>
        <taxon>Cymbomonas</taxon>
    </lineage>
</organism>
<evidence type="ECO:0000256" key="6">
    <source>
        <dbReference type="SAM" id="Phobius"/>
    </source>
</evidence>
<evidence type="ECO:0000313" key="7">
    <source>
        <dbReference type="EMBL" id="KAK3245526.1"/>
    </source>
</evidence>
<dbReference type="PANTHER" id="PTHR10231">
    <property type="entry name" value="NUCLEOTIDE-SUGAR TRANSMEMBRANE TRANSPORTER"/>
    <property type="match status" value="1"/>
</dbReference>
<feature type="transmembrane region" description="Helical" evidence="6">
    <location>
        <begin position="238"/>
        <end position="258"/>
    </location>
</feature>
<evidence type="ECO:0000313" key="8">
    <source>
        <dbReference type="EMBL" id="KAK3246210.1"/>
    </source>
</evidence>
<evidence type="ECO:0000256" key="1">
    <source>
        <dbReference type="ARBA" id="ARBA00004141"/>
    </source>
</evidence>
<dbReference type="EMBL" id="LGRX02016242">
    <property type="protein sequence ID" value="KAK3262392.1"/>
    <property type="molecule type" value="Genomic_DNA"/>
</dbReference>
<dbReference type="AlphaFoldDB" id="A0AAE0EYJ8"/>
<accession>A0AAE0EYJ8</accession>
<evidence type="ECO:0000256" key="4">
    <source>
        <dbReference type="ARBA" id="ARBA00022989"/>
    </source>
</evidence>
<evidence type="ECO:0000313" key="10">
    <source>
        <dbReference type="Proteomes" id="UP001190700"/>
    </source>
</evidence>
<feature type="transmembrane region" description="Helical" evidence="6">
    <location>
        <begin position="205"/>
        <end position="226"/>
    </location>
</feature>
<dbReference type="InterPro" id="IPR007271">
    <property type="entry name" value="Nuc_sug_transpt"/>
</dbReference>
<feature type="transmembrane region" description="Helical" evidence="6">
    <location>
        <begin position="43"/>
        <end position="67"/>
    </location>
</feature>
<sequence length="318" mass="35244">MPFSAQKLGSLVDPLFLVVAALFNSLAPILIRNTQDEENEYTYNRACFFFFAEVIKLAIAAVFCVLLKINQDPEAEKMIVSSDLFKRYLGLGFCFFAQNNLSLFSLKHFSTSGYMLMMNSRIVLIAVLSITVLGKRLNGVEWSAVLLITVGSVQHNVSRDSNANLRVPFEGLLVMLSCAGAAAIGNVYTQLVMQKSDQPIMFQNLQLYLAGVGFNGINWLLTVLVWKTEDEWLGKIDLSVVIAICFFAVYGLSISFVLKRFGALTRTLLGAVAIVLTGIWDYFIGTTMDIIDVCTYATIIIAVYLYSEMGPKINPPKS</sequence>
<dbReference type="GO" id="GO:0000139">
    <property type="term" value="C:Golgi membrane"/>
    <property type="evidence" value="ECO:0007669"/>
    <property type="project" value="InterPro"/>
</dbReference>
<reference evidence="7 10" key="1">
    <citation type="journal article" date="2015" name="Genome Biol. Evol.">
        <title>Comparative Genomics of a Bacterivorous Green Alga Reveals Evolutionary Causalities and Consequences of Phago-Mixotrophic Mode of Nutrition.</title>
        <authorList>
            <person name="Burns J.A."/>
            <person name="Paasch A."/>
            <person name="Narechania A."/>
            <person name="Kim E."/>
        </authorList>
    </citation>
    <scope>NUCLEOTIDE SEQUENCE [LARGE SCALE GENOMIC DNA]</scope>
    <source>
        <strain evidence="7">PLY_AMNH</strain>
    </source>
</reference>
<protein>
    <submittedName>
        <fullName evidence="7">Uncharacterized protein</fullName>
    </submittedName>
</protein>
<feature type="transmembrane region" description="Helical" evidence="6">
    <location>
        <begin position="290"/>
        <end position="307"/>
    </location>
</feature>
<evidence type="ECO:0000313" key="9">
    <source>
        <dbReference type="EMBL" id="KAK3262392.1"/>
    </source>
</evidence>
<comment type="subcellular location">
    <subcellularLocation>
        <location evidence="1">Membrane</location>
        <topology evidence="1">Multi-pass membrane protein</topology>
    </subcellularLocation>
</comment>
<feature type="transmembrane region" description="Helical" evidence="6">
    <location>
        <begin position="112"/>
        <end position="133"/>
    </location>
</feature>
<name>A0AAE0EYJ8_9CHLO</name>
<dbReference type="SUPFAM" id="SSF103481">
    <property type="entry name" value="Multidrug resistance efflux transporter EmrE"/>
    <property type="match status" value="1"/>
</dbReference>
<keyword evidence="3 6" id="KW-0812">Transmembrane</keyword>
<comment type="similarity">
    <text evidence="2">Belongs to the nucleotide-sugar transporter family. CMP-Sialate:CMP antiporter (TC 2.A.7.12) subfamily.</text>
</comment>
<evidence type="ECO:0000256" key="5">
    <source>
        <dbReference type="ARBA" id="ARBA00023136"/>
    </source>
</evidence>
<dbReference type="EMBL" id="LGRX02030061">
    <property type="protein sequence ID" value="KAK3246210.1"/>
    <property type="molecule type" value="Genomic_DNA"/>
</dbReference>
<gene>
    <name evidence="9" type="ORF">CYMTET_28754</name>
    <name evidence="8" type="ORF">CYMTET_44243</name>
    <name evidence="7" type="ORF">CYMTET_44909</name>
</gene>
<keyword evidence="10" id="KW-1185">Reference proteome</keyword>
<keyword evidence="4 6" id="KW-1133">Transmembrane helix</keyword>
<feature type="transmembrane region" description="Helical" evidence="6">
    <location>
        <begin position="172"/>
        <end position="193"/>
    </location>
</feature>
<evidence type="ECO:0000256" key="2">
    <source>
        <dbReference type="ARBA" id="ARBA00006447"/>
    </source>
</evidence>
<dbReference type="InterPro" id="IPR037185">
    <property type="entry name" value="EmrE-like"/>
</dbReference>